<dbReference type="InterPro" id="IPR047197">
    <property type="entry name" value="THYN1-like_EVE"/>
</dbReference>
<evidence type="ECO:0000313" key="3">
    <source>
        <dbReference type="Proteomes" id="UP000522333"/>
    </source>
</evidence>
<dbReference type="CDD" id="cd21133">
    <property type="entry name" value="EVE"/>
    <property type="match status" value="1"/>
</dbReference>
<gene>
    <name evidence="2" type="ORF">HF854_06800</name>
</gene>
<evidence type="ECO:0000313" key="2">
    <source>
        <dbReference type="EMBL" id="NME52240.1"/>
    </source>
</evidence>
<dbReference type="PANTHER" id="PTHR14087:SF7">
    <property type="entry name" value="THYMOCYTE NUCLEAR PROTEIN 1"/>
    <property type="match status" value="1"/>
</dbReference>
<comment type="caution">
    <text evidence="2">The sequence shown here is derived from an EMBL/GenBank/DDBJ whole genome shotgun (WGS) entry which is preliminary data.</text>
</comment>
<dbReference type="AlphaFoldDB" id="A0A848CAF4"/>
<reference evidence="2 3" key="1">
    <citation type="submission" date="2020-04" db="EMBL/GenBank/DDBJ databases">
        <authorList>
            <person name="Hitch T.C.A."/>
            <person name="Wylensek D."/>
            <person name="Clavel T."/>
        </authorList>
    </citation>
    <scope>NUCLEOTIDE SEQUENCE [LARGE SCALE GENOMIC DNA]</scope>
    <source>
        <strain evidence="2 3">PG-251-APC-1</strain>
    </source>
</reference>
<protein>
    <submittedName>
        <fullName evidence="2">EVE domain-containing protein</fullName>
    </submittedName>
</protein>
<proteinExistence type="predicted"/>
<dbReference type="Gene3D" id="3.10.590.10">
    <property type="entry name" value="ph1033 like domains"/>
    <property type="match status" value="1"/>
</dbReference>
<name>A0A848CAF4_9BACT</name>
<evidence type="ECO:0000259" key="1">
    <source>
        <dbReference type="Pfam" id="PF01878"/>
    </source>
</evidence>
<organism evidence="2 3">
    <name type="scientific">Desulfovibrio piger</name>
    <dbReference type="NCBI Taxonomy" id="901"/>
    <lineage>
        <taxon>Bacteria</taxon>
        <taxon>Pseudomonadati</taxon>
        <taxon>Thermodesulfobacteriota</taxon>
        <taxon>Desulfovibrionia</taxon>
        <taxon>Desulfovibrionales</taxon>
        <taxon>Desulfovibrionaceae</taxon>
        <taxon>Desulfovibrio</taxon>
    </lineage>
</organism>
<dbReference type="SUPFAM" id="SSF88697">
    <property type="entry name" value="PUA domain-like"/>
    <property type="match status" value="1"/>
</dbReference>
<dbReference type="InterPro" id="IPR052181">
    <property type="entry name" value="5hmC_binding"/>
</dbReference>
<dbReference type="Proteomes" id="UP000522333">
    <property type="component" value="Unassembled WGS sequence"/>
</dbReference>
<feature type="domain" description="EVE" evidence="1">
    <location>
        <begin position="2"/>
        <end position="146"/>
    </location>
</feature>
<dbReference type="PANTHER" id="PTHR14087">
    <property type="entry name" value="THYMOCYTE NUCLEAR PROTEIN 1"/>
    <property type="match status" value="1"/>
</dbReference>
<dbReference type="EMBL" id="JABAFY010000021">
    <property type="protein sequence ID" value="NME52240.1"/>
    <property type="molecule type" value="Genomic_DNA"/>
</dbReference>
<sequence>MNYWLFKSEPGCYSWQDLEAAPGQTTSWDGVRNYQARNFMKAMKKGDLGFFYHSGADPSIVGVVEVVREAYPDHTAQDPENNHFDPRATPEKPIWEMVDVRLHKALPALSRKELSAHAALAGMELMRRGSRLSVQPVSAEAFEYIMYLANEKK</sequence>
<dbReference type="InterPro" id="IPR002740">
    <property type="entry name" value="EVE_domain"/>
</dbReference>
<dbReference type="InterPro" id="IPR015947">
    <property type="entry name" value="PUA-like_sf"/>
</dbReference>
<dbReference type="Pfam" id="PF01878">
    <property type="entry name" value="EVE"/>
    <property type="match status" value="1"/>
</dbReference>
<accession>A0A848CAF4</accession>
<dbReference type="RefSeq" id="WP_168935621.1">
    <property type="nucleotide sequence ID" value="NZ_CAMDEI010000076.1"/>
</dbReference>